<dbReference type="PANTHER" id="PTHR28653:SF1">
    <property type="entry name" value="ATPASE SWSAP1"/>
    <property type="match status" value="1"/>
</dbReference>
<organism evidence="2 3">
    <name type="scientific">Edaphochlamys debaryana</name>
    <dbReference type="NCBI Taxonomy" id="47281"/>
    <lineage>
        <taxon>Eukaryota</taxon>
        <taxon>Viridiplantae</taxon>
        <taxon>Chlorophyta</taxon>
        <taxon>core chlorophytes</taxon>
        <taxon>Chlorophyceae</taxon>
        <taxon>CS clade</taxon>
        <taxon>Chlamydomonadales</taxon>
        <taxon>Chlamydomonadales incertae sedis</taxon>
        <taxon>Edaphochlamys</taxon>
    </lineage>
</organism>
<gene>
    <name evidence="2" type="ORF">HYH03_002203</name>
</gene>
<proteinExistence type="predicted"/>
<dbReference type="PANTHER" id="PTHR28653">
    <property type="match status" value="1"/>
</dbReference>
<protein>
    <recommendedName>
        <fullName evidence="4">DNA recombination and repair protein Rad51-like C-terminal domain-containing protein</fullName>
    </recommendedName>
</protein>
<evidence type="ECO:0000256" key="1">
    <source>
        <dbReference type="SAM" id="MobiDB-lite"/>
    </source>
</evidence>
<dbReference type="GO" id="GO:0097196">
    <property type="term" value="C:Shu complex"/>
    <property type="evidence" value="ECO:0007669"/>
    <property type="project" value="TreeGrafter"/>
</dbReference>
<reference evidence="2" key="1">
    <citation type="journal article" date="2020" name="bioRxiv">
        <title>Comparative genomics of Chlamydomonas.</title>
        <authorList>
            <person name="Craig R.J."/>
            <person name="Hasan A.R."/>
            <person name="Ness R.W."/>
            <person name="Keightley P.D."/>
        </authorList>
    </citation>
    <scope>NUCLEOTIDE SEQUENCE</scope>
    <source>
        <strain evidence="2">CCAP 11/70</strain>
    </source>
</reference>
<evidence type="ECO:0000313" key="2">
    <source>
        <dbReference type="EMBL" id="KAG2499915.1"/>
    </source>
</evidence>
<dbReference type="Proteomes" id="UP000612055">
    <property type="component" value="Unassembled WGS sequence"/>
</dbReference>
<dbReference type="AlphaFoldDB" id="A0A836C4J4"/>
<evidence type="ECO:0008006" key="4">
    <source>
        <dbReference type="Google" id="ProtNLM"/>
    </source>
</evidence>
<dbReference type="GO" id="GO:0000724">
    <property type="term" value="P:double-strand break repair via homologous recombination"/>
    <property type="evidence" value="ECO:0007669"/>
    <property type="project" value="TreeGrafter"/>
</dbReference>
<name>A0A836C4J4_9CHLO</name>
<accession>A0A836C4J4</accession>
<dbReference type="EMBL" id="JAEHOE010000005">
    <property type="protein sequence ID" value="KAG2499915.1"/>
    <property type="molecule type" value="Genomic_DNA"/>
</dbReference>
<comment type="caution">
    <text evidence="2">The sequence shown here is derived from an EMBL/GenBank/DDBJ whole genome shotgun (WGS) entry which is preliminary data.</text>
</comment>
<dbReference type="GO" id="GO:0003697">
    <property type="term" value="F:single-stranded DNA binding"/>
    <property type="evidence" value="ECO:0007669"/>
    <property type="project" value="TreeGrafter"/>
</dbReference>
<dbReference type="OrthoDB" id="67296at2759"/>
<feature type="region of interest" description="Disordered" evidence="1">
    <location>
        <begin position="216"/>
        <end position="239"/>
    </location>
</feature>
<sequence>MAPADLNPLHGLLSGMEVEPGVGAALERLPDVTSVDTMLCGATASGRSSLALHFALHHAATANRPVMFLCRQDGLEGSMPLLPRLCASDNPCLHLLQLKYVRSYLDIQRFAACMHLLQTPLAALVVEDLSSLLRIDDRNTLVRTLAMLLEGVRSYRAASGCECPLLVTDSTDESRRPRYIFDRWFPLTLAISAAAGPSGTEGQAFVLSVGGPLASTTQASGAQSRPHEGAEGPVSVQPAGQSAGVTYRLVDDHFVLERVHEAGRGVAARQAGAREGTHGAAAAPVQLFL</sequence>
<evidence type="ECO:0000313" key="3">
    <source>
        <dbReference type="Proteomes" id="UP000612055"/>
    </source>
</evidence>
<keyword evidence="3" id="KW-1185">Reference proteome</keyword>